<accession>A0A8H3FGH1</accession>
<sequence>MPSTTHIPLSLSFHPLSLPHYSRLQADIHSNWHPETSLPSHKALTYNHISSPSDPSTLDDDLCDFFADTAFSETDQEPIWVNDPLRLRLTSTQFHILVIDADPLISLAAAPWARPLVVVRSRDIPAYYPAILKSAIRLLPRFDAETGLNMQTVAIYFLSKMFARTDATDMRILERVGALLGLGFADREEDLARTMLYLMRRVWGREAGGTFMVGEMLRFYGGLDEWRSRFLKRLQRIPQAGIEWALREPVTHQGLLDVLNRIRVNVGASIRHTFSIDGRSSPVTDFIASLPTVNVEDLAHDDRACPICRGEYGEVGSMLDGEAEGPVRLPCSHVFGGSCLTVLLRPKPEGWGEKLCPLCRREVPLPQRWIPSGFRP</sequence>
<keyword evidence="7" id="KW-1185">Reference proteome</keyword>
<reference evidence="6" key="1">
    <citation type="submission" date="2021-03" db="EMBL/GenBank/DDBJ databases">
        <authorList>
            <person name="Tagirdzhanova G."/>
        </authorList>
    </citation>
    <scope>NUCLEOTIDE SEQUENCE</scope>
</reference>
<dbReference type="GO" id="GO:0008270">
    <property type="term" value="F:zinc ion binding"/>
    <property type="evidence" value="ECO:0007669"/>
    <property type="project" value="UniProtKB-KW"/>
</dbReference>
<dbReference type="AlphaFoldDB" id="A0A8H3FGH1"/>
<dbReference type="GO" id="GO:0043161">
    <property type="term" value="P:proteasome-mediated ubiquitin-dependent protein catabolic process"/>
    <property type="evidence" value="ECO:0007669"/>
    <property type="project" value="TreeGrafter"/>
</dbReference>
<evidence type="ECO:0000256" key="4">
    <source>
        <dbReference type="PROSITE-ProRule" id="PRU00175"/>
    </source>
</evidence>
<dbReference type="PANTHER" id="PTHR22763">
    <property type="entry name" value="RING ZINC FINGER PROTEIN"/>
    <property type="match status" value="1"/>
</dbReference>
<name>A0A8H3FGH1_9LECA</name>
<evidence type="ECO:0000313" key="6">
    <source>
        <dbReference type="EMBL" id="CAF9925511.1"/>
    </source>
</evidence>
<evidence type="ECO:0000256" key="2">
    <source>
        <dbReference type="ARBA" id="ARBA00022771"/>
    </source>
</evidence>
<dbReference type="Gene3D" id="3.30.40.10">
    <property type="entry name" value="Zinc/RING finger domain, C3HC4 (zinc finger)"/>
    <property type="match status" value="1"/>
</dbReference>
<dbReference type="EMBL" id="CAJPDS010000038">
    <property type="protein sequence ID" value="CAF9925511.1"/>
    <property type="molecule type" value="Genomic_DNA"/>
</dbReference>
<protein>
    <recommendedName>
        <fullName evidence="5">RING-type domain-containing protein</fullName>
    </recommendedName>
</protein>
<keyword evidence="2 4" id="KW-0863">Zinc-finger</keyword>
<keyword evidence="1" id="KW-0479">Metal-binding</keyword>
<dbReference type="SMART" id="SM00184">
    <property type="entry name" value="RING"/>
    <property type="match status" value="1"/>
</dbReference>
<dbReference type="SUPFAM" id="SSF57850">
    <property type="entry name" value="RING/U-box"/>
    <property type="match status" value="1"/>
</dbReference>
<dbReference type="GO" id="GO:0012505">
    <property type="term" value="C:endomembrane system"/>
    <property type="evidence" value="ECO:0007669"/>
    <property type="project" value="TreeGrafter"/>
</dbReference>
<evidence type="ECO:0000256" key="1">
    <source>
        <dbReference type="ARBA" id="ARBA00022723"/>
    </source>
</evidence>
<organism evidence="6 7">
    <name type="scientific">Heterodermia speciosa</name>
    <dbReference type="NCBI Taxonomy" id="116794"/>
    <lineage>
        <taxon>Eukaryota</taxon>
        <taxon>Fungi</taxon>
        <taxon>Dikarya</taxon>
        <taxon>Ascomycota</taxon>
        <taxon>Pezizomycotina</taxon>
        <taxon>Lecanoromycetes</taxon>
        <taxon>OSLEUM clade</taxon>
        <taxon>Lecanoromycetidae</taxon>
        <taxon>Caliciales</taxon>
        <taxon>Physciaceae</taxon>
        <taxon>Heterodermia</taxon>
    </lineage>
</organism>
<dbReference type="PROSITE" id="PS50089">
    <property type="entry name" value="ZF_RING_2"/>
    <property type="match status" value="1"/>
</dbReference>
<keyword evidence="3" id="KW-0862">Zinc</keyword>
<evidence type="ECO:0000313" key="7">
    <source>
        <dbReference type="Proteomes" id="UP000664521"/>
    </source>
</evidence>
<dbReference type="Proteomes" id="UP000664521">
    <property type="component" value="Unassembled WGS sequence"/>
</dbReference>
<dbReference type="InterPro" id="IPR001841">
    <property type="entry name" value="Znf_RING"/>
</dbReference>
<dbReference type="InterPro" id="IPR050731">
    <property type="entry name" value="HRD1_E3_ubiq-ligases"/>
</dbReference>
<comment type="caution">
    <text evidence="6">The sequence shown here is derived from an EMBL/GenBank/DDBJ whole genome shotgun (WGS) entry which is preliminary data.</text>
</comment>
<evidence type="ECO:0000256" key="3">
    <source>
        <dbReference type="ARBA" id="ARBA00022833"/>
    </source>
</evidence>
<dbReference type="OrthoDB" id="8062037at2759"/>
<gene>
    <name evidence="6" type="ORF">HETSPECPRED_005858</name>
</gene>
<proteinExistence type="predicted"/>
<feature type="domain" description="RING-type" evidence="5">
    <location>
        <begin position="305"/>
        <end position="360"/>
    </location>
</feature>
<dbReference type="InterPro" id="IPR013083">
    <property type="entry name" value="Znf_RING/FYVE/PHD"/>
</dbReference>
<dbReference type="GO" id="GO:0061630">
    <property type="term" value="F:ubiquitin protein ligase activity"/>
    <property type="evidence" value="ECO:0007669"/>
    <property type="project" value="TreeGrafter"/>
</dbReference>
<dbReference type="Pfam" id="PF13639">
    <property type="entry name" value="zf-RING_2"/>
    <property type="match status" value="1"/>
</dbReference>
<evidence type="ECO:0000259" key="5">
    <source>
        <dbReference type="PROSITE" id="PS50089"/>
    </source>
</evidence>